<protein>
    <submittedName>
        <fullName evidence="1">Uncharacterized protein</fullName>
    </submittedName>
</protein>
<evidence type="ECO:0000313" key="1">
    <source>
        <dbReference type="EMBL" id="CEI60471.1"/>
    </source>
</evidence>
<dbReference type="AlphaFoldDB" id="A0A2L2T5X3"/>
<name>A0A2L2T5X3_9HYPO</name>
<dbReference type="Proteomes" id="UP000245910">
    <property type="component" value="Chromosome II"/>
</dbReference>
<reference evidence="2" key="1">
    <citation type="submission" date="2014-10" db="EMBL/GenBank/DDBJ databases">
        <authorList>
            <person name="King R."/>
        </authorList>
    </citation>
    <scope>NUCLEOTIDE SEQUENCE [LARGE SCALE GENOMIC DNA]</scope>
    <source>
        <strain evidence="2">A3/5</strain>
    </source>
</reference>
<sequence>MSDVHSVIPLSVQTPMASGSASHLVATLKDVGCPLVPASAHMDLPHVGKVTSSKSDLPLQPHKRLLTRGECPYISPSTITSPDLPIIRLARWHAQSPVY</sequence>
<accession>A0A2L2T5X3</accession>
<organism evidence="1 2">
    <name type="scientific">Fusarium venenatum</name>
    <dbReference type="NCBI Taxonomy" id="56646"/>
    <lineage>
        <taxon>Eukaryota</taxon>
        <taxon>Fungi</taxon>
        <taxon>Dikarya</taxon>
        <taxon>Ascomycota</taxon>
        <taxon>Pezizomycotina</taxon>
        <taxon>Sordariomycetes</taxon>
        <taxon>Hypocreomycetidae</taxon>
        <taxon>Hypocreales</taxon>
        <taxon>Nectriaceae</taxon>
        <taxon>Fusarium</taxon>
    </lineage>
</organism>
<dbReference type="EMBL" id="LN649230">
    <property type="protein sequence ID" value="CEI60471.1"/>
    <property type="molecule type" value="Genomic_DNA"/>
</dbReference>
<keyword evidence="2" id="KW-1185">Reference proteome</keyword>
<proteinExistence type="predicted"/>
<evidence type="ECO:0000313" key="2">
    <source>
        <dbReference type="Proteomes" id="UP000245910"/>
    </source>
</evidence>